<accession>A0ABT4YRI7</accession>
<evidence type="ECO:0000259" key="2">
    <source>
        <dbReference type="PROSITE" id="PS50110"/>
    </source>
</evidence>
<proteinExistence type="predicted"/>
<dbReference type="PANTHER" id="PTHR45228">
    <property type="entry name" value="CYCLIC DI-GMP PHOSPHODIESTERASE TM_0186-RELATED"/>
    <property type="match status" value="1"/>
</dbReference>
<dbReference type="SMART" id="SM00448">
    <property type="entry name" value="REC"/>
    <property type="match status" value="1"/>
</dbReference>
<evidence type="ECO:0000313" key="5">
    <source>
        <dbReference type="Proteomes" id="UP001210678"/>
    </source>
</evidence>
<name>A0ABT4YRI7_9VIBR</name>
<feature type="domain" description="Response regulatory" evidence="2">
    <location>
        <begin position="6"/>
        <end position="122"/>
    </location>
</feature>
<evidence type="ECO:0000256" key="1">
    <source>
        <dbReference type="PROSITE-ProRule" id="PRU00169"/>
    </source>
</evidence>
<keyword evidence="1" id="KW-0597">Phosphoprotein</keyword>
<dbReference type="CDD" id="cd00077">
    <property type="entry name" value="HDc"/>
    <property type="match status" value="1"/>
</dbReference>
<dbReference type="SUPFAM" id="SSF52172">
    <property type="entry name" value="CheY-like"/>
    <property type="match status" value="1"/>
</dbReference>
<dbReference type="Pfam" id="PF00072">
    <property type="entry name" value="Response_reg"/>
    <property type="match status" value="1"/>
</dbReference>
<gene>
    <name evidence="4" type="ORF">PGX00_10250</name>
</gene>
<dbReference type="Pfam" id="PF13487">
    <property type="entry name" value="HD_5"/>
    <property type="match status" value="1"/>
</dbReference>
<sequence>MSDKPIVLLVDDTPGNLDVLIGVLNRHYQTRIAINGPLAIKLAQMQPQPDIILLDIMMPDMDGYQVCEILKSNPATSQIPIIFVTAKISPEDEIKGLELGAADYLTKPITPAIAQQRIKTQLSLYDQKRSLYEKVLEQTKEINHSKLETIHSLGRAAEYKDNETGMHVMRMSRYCHVLALAVGMSQEDADTLRDAAPMHDVGKIGIPDSVLLKPGKLDREEWSTMQTHVEIGVSILGQYSDSKLMLMAIDVAQNHHEKWDGSGYPKGIKEQEIPITGRIAAVADVFDALTSERPYKEAWPVEKAVNLLTEERGKHFDPQIVDLFIENLDEMLDIKSQFKD</sequence>
<dbReference type="Gene3D" id="3.40.50.2300">
    <property type="match status" value="1"/>
</dbReference>
<dbReference type="RefSeq" id="WP_272135865.1">
    <property type="nucleotide sequence ID" value="NZ_JAQLOI010000001.1"/>
</dbReference>
<dbReference type="InterPro" id="IPR003607">
    <property type="entry name" value="HD/PDEase_dom"/>
</dbReference>
<dbReference type="SUPFAM" id="SSF109604">
    <property type="entry name" value="HD-domain/PDEase-like"/>
    <property type="match status" value="1"/>
</dbReference>
<reference evidence="4 5" key="1">
    <citation type="submission" date="2023-01" db="EMBL/GenBank/DDBJ databases">
        <title>Vibrio sp. KJ40-1 sp.nov, isolated from marine algae.</title>
        <authorList>
            <person name="Butt M."/>
            <person name="Kim J.M.J."/>
            <person name="Jeon C.O.C."/>
        </authorList>
    </citation>
    <scope>NUCLEOTIDE SEQUENCE [LARGE SCALE GENOMIC DNA]</scope>
    <source>
        <strain evidence="4 5">KJ40-1</strain>
    </source>
</reference>
<dbReference type="InterPro" id="IPR011006">
    <property type="entry name" value="CheY-like_superfamily"/>
</dbReference>
<dbReference type="SMART" id="SM00471">
    <property type="entry name" value="HDc"/>
    <property type="match status" value="1"/>
</dbReference>
<organism evidence="4 5">
    <name type="scientific">Vibrio algarum</name>
    <dbReference type="NCBI Taxonomy" id="3020714"/>
    <lineage>
        <taxon>Bacteria</taxon>
        <taxon>Pseudomonadati</taxon>
        <taxon>Pseudomonadota</taxon>
        <taxon>Gammaproteobacteria</taxon>
        <taxon>Vibrionales</taxon>
        <taxon>Vibrionaceae</taxon>
        <taxon>Vibrio</taxon>
    </lineage>
</organism>
<dbReference type="CDD" id="cd19920">
    <property type="entry name" value="REC_PA4781-like"/>
    <property type="match status" value="1"/>
</dbReference>
<evidence type="ECO:0000313" key="4">
    <source>
        <dbReference type="EMBL" id="MDB1124005.1"/>
    </source>
</evidence>
<dbReference type="InterPro" id="IPR037522">
    <property type="entry name" value="HD_GYP_dom"/>
</dbReference>
<dbReference type="Gene3D" id="1.10.3210.10">
    <property type="entry name" value="Hypothetical protein af1432"/>
    <property type="match status" value="1"/>
</dbReference>
<dbReference type="Proteomes" id="UP001210678">
    <property type="component" value="Unassembled WGS sequence"/>
</dbReference>
<dbReference type="EMBL" id="JAQLOI010000001">
    <property type="protein sequence ID" value="MDB1124005.1"/>
    <property type="molecule type" value="Genomic_DNA"/>
</dbReference>
<feature type="domain" description="HD-GYP" evidence="3">
    <location>
        <begin position="142"/>
        <end position="340"/>
    </location>
</feature>
<dbReference type="InterPro" id="IPR001789">
    <property type="entry name" value="Sig_transdc_resp-reg_receiver"/>
</dbReference>
<keyword evidence="5" id="KW-1185">Reference proteome</keyword>
<evidence type="ECO:0000259" key="3">
    <source>
        <dbReference type="PROSITE" id="PS51832"/>
    </source>
</evidence>
<comment type="caution">
    <text evidence="4">The sequence shown here is derived from an EMBL/GenBank/DDBJ whole genome shotgun (WGS) entry which is preliminary data.</text>
</comment>
<dbReference type="PROSITE" id="PS50110">
    <property type="entry name" value="RESPONSE_REGULATORY"/>
    <property type="match status" value="1"/>
</dbReference>
<protein>
    <submittedName>
        <fullName evidence="4">Response regulator</fullName>
    </submittedName>
</protein>
<feature type="modified residue" description="4-aspartylphosphate" evidence="1">
    <location>
        <position position="55"/>
    </location>
</feature>
<dbReference type="PROSITE" id="PS51832">
    <property type="entry name" value="HD_GYP"/>
    <property type="match status" value="1"/>
</dbReference>
<dbReference type="InterPro" id="IPR052020">
    <property type="entry name" value="Cyclic_di-GMP/3'3'-cGAMP_PDE"/>
</dbReference>
<dbReference type="PANTHER" id="PTHR45228:SF5">
    <property type="entry name" value="CYCLIC DI-GMP PHOSPHODIESTERASE VC_1348-RELATED"/>
    <property type="match status" value="1"/>
</dbReference>